<feature type="domain" description="Enoyl reductase (ER)" evidence="2">
    <location>
        <begin position="10"/>
        <end position="331"/>
    </location>
</feature>
<dbReference type="GO" id="GO:0008270">
    <property type="term" value="F:zinc ion binding"/>
    <property type="evidence" value="ECO:0007669"/>
    <property type="project" value="InterPro"/>
</dbReference>
<dbReference type="PROSITE" id="PS01162">
    <property type="entry name" value="QOR_ZETA_CRYSTAL"/>
    <property type="match status" value="1"/>
</dbReference>
<dbReference type="SUPFAM" id="SSF50129">
    <property type="entry name" value="GroES-like"/>
    <property type="match status" value="1"/>
</dbReference>
<dbReference type="Pfam" id="PF13602">
    <property type="entry name" value="ADH_zinc_N_2"/>
    <property type="match status" value="1"/>
</dbReference>
<dbReference type="InterPro" id="IPR002364">
    <property type="entry name" value="Quin_OxRdtase/zeta-crystal_CS"/>
</dbReference>
<dbReference type="Gene3D" id="3.90.180.10">
    <property type="entry name" value="Medium-chain alcohol dehydrogenases, catalytic domain"/>
    <property type="match status" value="1"/>
</dbReference>
<dbReference type="GO" id="GO:0016491">
    <property type="term" value="F:oxidoreductase activity"/>
    <property type="evidence" value="ECO:0007669"/>
    <property type="project" value="UniProtKB-KW"/>
</dbReference>
<dbReference type="RefSeq" id="WP_107571435.1">
    <property type="nucleotide sequence ID" value="NZ_PYYB01000006.1"/>
</dbReference>
<evidence type="ECO:0000259" key="2">
    <source>
        <dbReference type="SMART" id="SM00829"/>
    </source>
</evidence>
<dbReference type="Pfam" id="PF08240">
    <property type="entry name" value="ADH_N"/>
    <property type="match status" value="1"/>
</dbReference>
<dbReference type="EMBL" id="PYYB01000006">
    <property type="protein sequence ID" value="PTL54160.1"/>
    <property type="molecule type" value="Genomic_DNA"/>
</dbReference>
<dbReference type="Gene3D" id="3.40.50.720">
    <property type="entry name" value="NAD(P)-binding Rossmann-like Domain"/>
    <property type="match status" value="1"/>
</dbReference>
<dbReference type="InterPro" id="IPR052100">
    <property type="entry name" value="SV-ATPase_mito-regulator"/>
</dbReference>
<name>A0A2T4UBC5_9ACTN</name>
<proteinExistence type="predicted"/>
<dbReference type="SUPFAM" id="SSF51735">
    <property type="entry name" value="NAD(P)-binding Rossmann-fold domains"/>
    <property type="match status" value="1"/>
</dbReference>
<dbReference type="PANTHER" id="PTHR44054:SF1">
    <property type="entry name" value="SYNAPTIC VESICLE MEMBRANE PROTEIN VAT-1 HOMOLOG"/>
    <property type="match status" value="1"/>
</dbReference>
<reference evidence="3 4" key="1">
    <citation type="submission" date="2018-03" db="EMBL/GenBank/DDBJ databases">
        <title>Aquarubrobacter algicola gen. nov., sp. nov., a novel actinobacterium isolated from shallow eutrophic lake during the end of cyanobacterial harmful algal blooms.</title>
        <authorList>
            <person name="Chun S.J."/>
        </authorList>
    </citation>
    <scope>NUCLEOTIDE SEQUENCE [LARGE SCALE GENOMIC DNA]</scope>
    <source>
        <strain evidence="3 4">Seoho-28</strain>
    </source>
</reference>
<organism evidence="3 4">
    <name type="scientific">Paraconexibacter algicola</name>
    <dbReference type="NCBI Taxonomy" id="2133960"/>
    <lineage>
        <taxon>Bacteria</taxon>
        <taxon>Bacillati</taxon>
        <taxon>Actinomycetota</taxon>
        <taxon>Thermoleophilia</taxon>
        <taxon>Solirubrobacterales</taxon>
        <taxon>Paraconexibacteraceae</taxon>
        <taxon>Paraconexibacter</taxon>
    </lineage>
</organism>
<dbReference type="InterPro" id="IPR013154">
    <property type="entry name" value="ADH-like_N"/>
</dbReference>
<dbReference type="PANTHER" id="PTHR44054">
    <property type="entry name" value="SYNAPTIC VESICLE MEMBRANE PROTEIN VAT-1 HOMOLOG-LIKE"/>
    <property type="match status" value="1"/>
</dbReference>
<dbReference type="Proteomes" id="UP000240739">
    <property type="component" value="Unassembled WGS sequence"/>
</dbReference>
<keyword evidence="4" id="KW-1185">Reference proteome</keyword>
<dbReference type="SMART" id="SM00829">
    <property type="entry name" value="PKS_ER"/>
    <property type="match status" value="1"/>
</dbReference>
<protein>
    <submittedName>
        <fullName evidence="3">Oxidoreductase</fullName>
    </submittedName>
</protein>
<evidence type="ECO:0000313" key="4">
    <source>
        <dbReference type="Proteomes" id="UP000240739"/>
    </source>
</evidence>
<gene>
    <name evidence="3" type="ORF">C7Y72_22370</name>
</gene>
<sequence length="333" mass="34986">MRAIVITRHGDADVLQVQERPAPVMRPGGVRVAVRAAGVNFADLMARLGLYPDAPPVPAVVGYEISGEITELADDVEGLAVGQRVLAGTRFGGYAEEVVVGAGDVVPLADGLSFEQGAAIPVNYATAWAGLVGFGSLRAGERVLLHAAAGGVGIAATQIARSLGAEIHGTASPHKHEAIRGFGVDVAHDYTRKGWERGLPPFDLIMDAIGGASLARSYGMLRPGGRLVAFGASSVVDGERRNLLKAAPQALRMIRGINAMDAMGESKALIGLNMLRLWDDRGTLEPWITPLRALIDDGTVQPVVSDAVPFAQAPEAHRILTERRNVGKVVLVP</sequence>
<evidence type="ECO:0000313" key="3">
    <source>
        <dbReference type="EMBL" id="PTL54160.1"/>
    </source>
</evidence>
<dbReference type="InterPro" id="IPR036291">
    <property type="entry name" value="NAD(P)-bd_dom_sf"/>
</dbReference>
<dbReference type="InterPro" id="IPR020843">
    <property type="entry name" value="ER"/>
</dbReference>
<accession>A0A2T4UBC5</accession>
<dbReference type="InterPro" id="IPR011032">
    <property type="entry name" value="GroES-like_sf"/>
</dbReference>
<dbReference type="OrthoDB" id="9801186at2"/>
<dbReference type="AlphaFoldDB" id="A0A2T4UBC5"/>
<evidence type="ECO:0000256" key="1">
    <source>
        <dbReference type="ARBA" id="ARBA00023002"/>
    </source>
</evidence>
<keyword evidence="1" id="KW-0560">Oxidoreductase</keyword>
<comment type="caution">
    <text evidence="3">The sequence shown here is derived from an EMBL/GenBank/DDBJ whole genome shotgun (WGS) entry which is preliminary data.</text>
</comment>